<gene>
    <name evidence="1" type="ORF">S06H3_46878</name>
</gene>
<proteinExistence type="predicted"/>
<reference evidence="1" key="1">
    <citation type="journal article" date="2014" name="Front. Microbiol.">
        <title>High frequency of phylogenetically diverse reductive dehalogenase-homologous genes in deep subseafloor sedimentary metagenomes.</title>
        <authorList>
            <person name="Kawai M."/>
            <person name="Futagami T."/>
            <person name="Toyoda A."/>
            <person name="Takaki Y."/>
            <person name="Nishi S."/>
            <person name="Hori S."/>
            <person name="Arai W."/>
            <person name="Tsubouchi T."/>
            <person name="Morono Y."/>
            <person name="Uchiyama I."/>
            <person name="Ito T."/>
            <person name="Fujiyama A."/>
            <person name="Inagaki F."/>
            <person name="Takami H."/>
        </authorList>
    </citation>
    <scope>NUCLEOTIDE SEQUENCE</scope>
    <source>
        <strain evidence="1">Expedition CK06-06</strain>
    </source>
</reference>
<sequence>FALGGTFTGASALSYEIEIDGGDPIDPNTFKWSDDGGSTWDATTVAITGSAQTLNNGVTVTFGAMTGHVTADSWTFSTTIEQPFLAEDRSGNDLFTILDNGNVGIGMTAPSHLLQIFKETPSEYEVLMSVAKTNVDNLIFYVNGSGDVYLGSAGYTRASFGRHTYGGTVLSHLHIGGEPEETIDHQLVVRGTSPGYRFQLDRPSGYFAFEAVGALLKNTTSEVTADGGAFGVFGNIDASPVPETLYWYFGAKAATSYD</sequence>
<accession>X1NL37</accession>
<feature type="non-terminal residue" evidence="1">
    <location>
        <position position="1"/>
    </location>
</feature>
<feature type="non-terminal residue" evidence="1">
    <location>
        <position position="258"/>
    </location>
</feature>
<protein>
    <submittedName>
        <fullName evidence="1">Uncharacterized protein</fullName>
    </submittedName>
</protein>
<dbReference type="EMBL" id="BARV01029391">
    <property type="protein sequence ID" value="GAI44328.1"/>
    <property type="molecule type" value="Genomic_DNA"/>
</dbReference>
<name>X1NL37_9ZZZZ</name>
<dbReference type="AlphaFoldDB" id="X1NL37"/>
<evidence type="ECO:0000313" key="1">
    <source>
        <dbReference type="EMBL" id="GAI44328.1"/>
    </source>
</evidence>
<comment type="caution">
    <text evidence="1">The sequence shown here is derived from an EMBL/GenBank/DDBJ whole genome shotgun (WGS) entry which is preliminary data.</text>
</comment>
<organism evidence="1">
    <name type="scientific">marine sediment metagenome</name>
    <dbReference type="NCBI Taxonomy" id="412755"/>
    <lineage>
        <taxon>unclassified sequences</taxon>
        <taxon>metagenomes</taxon>
        <taxon>ecological metagenomes</taxon>
    </lineage>
</organism>